<dbReference type="Pfam" id="PF14280">
    <property type="entry name" value="DUF4365"/>
    <property type="match status" value="1"/>
</dbReference>
<evidence type="ECO:0000313" key="2">
    <source>
        <dbReference type="EMBL" id="MFB2897383.1"/>
    </source>
</evidence>
<dbReference type="Proteomes" id="UP001576784">
    <property type="component" value="Unassembled WGS sequence"/>
</dbReference>
<proteinExistence type="predicted"/>
<name>A0ABV4Y082_9CYAN</name>
<organism evidence="2 3">
    <name type="scientific">Floridaenema flaviceps BLCC-F50</name>
    <dbReference type="NCBI Taxonomy" id="3153642"/>
    <lineage>
        <taxon>Bacteria</taxon>
        <taxon>Bacillati</taxon>
        <taxon>Cyanobacteriota</taxon>
        <taxon>Cyanophyceae</taxon>
        <taxon>Oscillatoriophycideae</taxon>
        <taxon>Aerosakkonematales</taxon>
        <taxon>Aerosakkonemataceae</taxon>
        <taxon>Floridanema</taxon>
        <taxon>Floridanema flaviceps</taxon>
    </lineage>
</organism>
<evidence type="ECO:0000313" key="3">
    <source>
        <dbReference type="Proteomes" id="UP001576784"/>
    </source>
</evidence>
<feature type="domain" description="DUF4365" evidence="1">
    <location>
        <begin position="8"/>
        <end position="160"/>
    </location>
</feature>
<dbReference type="EMBL" id="JBHFNR010000251">
    <property type="protein sequence ID" value="MFB2897383.1"/>
    <property type="molecule type" value="Genomic_DNA"/>
</dbReference>
<gene>
    <name evidence="2" type="ORF">ACE1CI_31075</name>
</gene>
<dbReference type="RefSeq" id="WP_413266993.1">
    <property type="nucleotide sequence ID" value="NZ_JBHFNR010000251.1"/>
</dbReference>
<protein>
    <submittedName>
        <fullName evidence="2">DUF4365 domain-containing protein</fullName>
    </submittedName>
</protein>
<accession>A0ABV4Y082</accession>
<sequence>MEINIQKEEFSYAYVYAVTAAKGYFFQRTTTPLDQLGIDLIITGVSVQGVMGFPQLFVQLKCTSRELLDETYLKYPLRIKNYEELRTPNQYPPLILIVVVVPDNLENWLNQSETELCLRHCAYWISLAGASPTANKETVTLSIPRGNIFTANKLQQLMQSIAQGENL</sequence>
<keyword evidence="3" id="KW-1185">Reference proteome</keyword>
<reference evidence="2 3" key="1">
    <citation type="submission" date="2024-09" db="EMBL/GenBank/DDBJ databases">
        <title>Floridaenema gen nov. (Aerosakkonemataceae, Aerosakkonematales ord. nov., Cyanobacteria) from benthic tropical and subtropical fresh waters, with the description of four new species.</title>
        <authorList>
            <person name="Moretto J.A."/>
            <person name="Berthold D.E."/>
            <person name="Lefler F.W."/>
            <person name="Huang I.-S."/>
            <person name="Laughinghouse H. IV."/>
        </authorList>
    </citation>
    <scope>NUCLEOTIDE SEQUENCE [LARGE SCALE GENOMIC DNA]</scope>
    <source>
        <strain evidence="2 3">BLCC-F50</strain>
    </source>
</reference>
<evidence type="ECO:0000259" key="1">
    <source>
        <dbReference type="Pfam" id="PF14280"/>
    </source>
</evidence>
<comment type="caution">
    <text evidence="2">The sequence shown here is derived from an EMBL/GenBank/DDBJ whole genome shotgun (WGS) entry which is preliminary data.</text>
</comment>
<dbReference type="InterPro" id="IPR025375">
    <property type="entry name" value="DUF4365"/>
</dbReference>